<protein>
    <recommendedName>
        <fullName evidence="1">Peptidase C14 caspase domain-containing protein</fullName>
    </recommendedName>
</protein>
<gene>
    <name evidence="2" type="ORF">METZ01_LOCUS293005</name>
</gene>
<dbReference type="AlphaFoldDB" id="A0A382LZ38"/>
<dbReference type="GO" id="GO:0004197">
    <property type="term" value="F:cysteine-type endopeptidase activity"/>
    <property type="evidence" value="ECO:0007669"/>
    <property type="project" value="InterPro"/>
</dbReference>
<dbReference type="Pfam" id="PF00656">
    <property type="entry name" value="Peptidase_C14"/>
    <property type="match status" value="1"/>
</dbReference>
<accession>A0A382LZ38</accession>
<dbReference type="InterPro" id="IPR011600">
    <property type="entry name" value="Pept_C14_caspase"/>
</dbReference>
<sequence length="102" mass="11492">MVSKHKRVHILFISILCISMVFSQNTVRGLLRSSNIAPADIYTNQWALIIGIDKYEDFPQLNYAVEDANSIRTLLTTQYGFPEENITLLLDDAATKTAIMDA</sequence>
<evidence type="ECO:0000259" key="1">
    <source>
        <dbReference type="Pfam" id="PF00656"/>
    </source>
</evidence>
<proteinExistence type="predicted"/>
<dbReference type="EMBL" id="UINC01089231">
    <property type="protein sequence ID" value="SVC40151.1"/>
    <property type="molecule type" value="Genomic_DNA"/>
</dbReference>
<dbReference type="GO" id="GO:0006508">
    <property type="term" value="P:proteolysis"/>
    <property type="evidence" value="ECO:0007669"/>
    <property type="project" value="InterPro"/>
</dbReference>
<name>A0A382LZ38_9ZZZZ</name>
<organism evidence="2">
    <name type="scientific">marine metagenome</name>
    <dbReference type="NCBI Taxonomy" id="408172"/>
    <lineage>
        <taxon>unclassified sequences</taxon>
        <taxon>metagenomes</taxon>
        <taxon>ecological metagenomes</taxon>
    </lineage>
</organism>
<reference evidence="2" key="1">
    <citation type="submission" date="2018-05" db="EMBL/GenBank/DDBJ databases">
        <authorList>
            <person name="Lanie J.A."/>
            <person name="Ng W.-L."/>
            <person name="Kazmierczak K.M."/>
            <person name="Andrzejewski T.M."/>
            <person name="Davidsen T.M."/>
            <person name="Wayne K.J."/>
            <person name="Tettelin H."/>
            <person name="Glass J.I."/>
            <person name="Rusch D."/>
            <person name="Podicherti R."/>
            <person name="Tsui H.-C.T."/>
            <person name="Winkler M.E."/>
        </authorList>
    </citation>
    <scope>NUCLEOTIDE SEQUENCE</scope>
</reference>
<feature type="domain" description="Peptidase C14 caspase" evidence="1">
    <location>
        <begin position="45"/>
        <end position="84"/>
    </location>
</feature>
<evidence type="ECO:0000313" key="2">
    <source>
        <dbReference type="EMBL" id="SVC40151.1"/>
    </source>
</evidence>
<dbReference type="Gene3D" id="3.40.50.1460">
    <property type="match status" value="1"/>
</dbReference>
<feature type="non-terminal residue" evidence="2">
    <location>
        <position position="102"/>
    </location>
</feature>